<dbReference type="InterPro" id="IPR051217">
    <property type="entry name" value="Insect_Cuticle_Struc_Prot"/>
</dbReference>
<dbReference type="AlphaFoldDB" id="A0A182UJA1"/>
<protein>
    <submittedName>
        <fullName evidence="4">Uncharacterized protein</fullName>
    </submittedName>
</protein>
<dbReference type="PANTHER" id="PTHR12236:SF86">
    <property type="entry name" value="CCP84AC-RELATED"/>
    <property type="match status" value="1"/>
</dbReference>
<keyword evidence="5" id="KW-1185">Reference proteome</keyword>
<dbReference type="InterPro" id="IPR031311">
    <property type="entry name" value="CHIT_BIND_RR_consensus"/>
</dbReference>
<accession>A0A182UJA1</accession>
<keyword evidence="3" id="KW-0732">Signal</keyword>
<evidence type="ECO:0000313" key="5">
    <source>
        <dbReference type="Proteomes" id="UP000075902"/>
    </source>
</evidence>
<dbReference type="GO" id="GO:0042302">
    <property type="term" value="F:structural constituent of cuticle"/>
    <property type="evidence" value="ECO:0007669"/>
    <property type="project" value="UniProtKB-UniRule"/>
</dbReference>
<keyword evidence="1 2" id="KW-0193">Cuticle</keyword>
<evidence type="ECO:0000256" key="3">
    <source>
        <dbReference type="SAM" id="SignalP"/>
    </source>
</evidence>
<dbReference type="PRINTS" id="PR00947">
    <property type="entry name" value="CUTICLE"/>
</dbReference>
<organism evidence="4 5">
    <name type="scientific">Anopheles melas</name>
    <dbReference type="NCBI Taxonomy" id="34690"/>
    <lineage>
        <taxon>Eukaryota</taxon>
        <taxon>Metazoa</taxon>
        <taxon>Ecdysozoa</taxon>
        <taxon>Arthropoda</taxon>
        <taxon>Hexapoda</taxon>
        <taxon>Insecta</taxon>
        <taxon>Pterygota</taxon>
        <taxon>Neoptera</taxon>
        <taxon>Endopterygota</taxon>
        <taxon>Diptera</taxon>
        <taxon>Nematocera</taxon>
        <taxon>Culicoidea</taxon>
        <taxon>Culicidae</taxon>
        <taxon>Anophelinae</taxon>
        <taxon>Anopheles</taxon>
    </lineage>
</organism>
<dbReference type="PANTHER" id="PTHR12236">
    <property type="entry name" value="STRUCTURAL CONTITUENT OF CUTICLE"/>
    <property type="match status" value="1"/>
</dbReference>
<dbReference type="GO" id="GO:0005615">
    <property type="term" value="C:extracellular space"/>
    <property type="evidence" value="ECO:0007669"/>
    <property type="project" value="TreeGrafter"/>
</dbReference>
<reference evidence="5" key="1">
    <citation type="submission" date="2014-01" db="EMBL/GenBank/DDBJ databases">
        <title>The Genome Sequence of Anopheles melas CM1001059_A (V2).</title>
        <authorList>
            <consortium name="The Broad Institute Genomics Platform"/>
            <person name="Neafsey D.E."/>
            <person name="Besansky N."/>
            <person name="Howell P."/>
            <person name="Walton C."/>
            <person name="Young S.K."/>
            <person name="Zeng Q."/>
            <person name="Gargeya S."/>
            <person name="Fitzgerald M."/>
            <person name="Haas B."/>
            <person name="Abouelleil A."/>
            <person name="Allen A.W."/>
            <person name="Alvarado L."/>
            <person name="Arachchi H.M."/>
            <person name="Berlin A.M."/>
            <person name="Chapman S.B."/>
            <person name="Gainer-Dewar J."/>
            <person name="Goldberg J."/>
            <person name="Griggs A."/>
            <person name="Gujja S."/>
            <person name="Hansen M."/>
            <person name="Howarth C."/>
            <person name="Imamovic A."/>
            <person name="Ireland A."/>
            <person name="Larimer J."/>
            <person name="McCowan C."/>
            <person name="Murphy C."/>
            <person name="Pearson M."/>
            <person name="Poon T.W."/>
            <person name="Priest M."/>
            <person name="Roberts A."/>
            <person name="Saif S."/>
            <person name="Shea T."/>
            <person name="Sisk P."/>
            <person name="Sykes S."/>
            <person name="Wortman J."/>
            <person name="Nusbaum C."/>
            <person name="Birren B."/>
        </authorList>
    </citation>
    <scope>NUCLEOTIDE SEQUENCE [LARGE SCALE GENOMIC DNA]</scope>
    <source>
        <strain evidence="5">CM1001059</strain>
    </source>
</reference>
<feature type="signal peptide" evidence="3">
    <location>
        <begin position="1"/>
        <end position="27"/>
    </location>
</feature>
<dbReference type="PROSITE" id="PS51155">
    <property type="entry name" value="CHIT_BIND_RR_2"/>
    <property type="match status" value="1"/>
</dbReference>
<dbReference type="GO" id="GO:0031012">
    <property type="term" value="C:extracellular matrix"/>
    <property type="evidence" value="ECO:0007669"/>
    <property type="project" value="TreeGrafter"/>
</dbReference>
<feature type="chain" id="PRO_5008138234" evidence="3">
    <location>
        <begin position="28"/>
        <end position="156"/>
    </location>
</feature>
<dbReference type="PROSITE" id="PS00233">
    <property type="entry name" value="CHIT_BIND_RR_1"/>
    <property type="match status" value="1"/>
</dbReference>
<dbReference type="STRING" id="34690.A0A182UJA1"/>
<name>A0A182UJA1_9DIPT</name>
<dbReference type="InterPro" id="IPR000618">
    <property type="entry name" value="Insect_cuticle"/>
</dbReference>
<proteinExistence type="predicted"/>
<evidence type="ECO:0000256" key="2">
    <source>
        <dbReference type="PROSITE-ProRule" id="PRU00497"/>
    </source>
</evidence>
<dbReference type="EnsemblMetazoa" id="AMEC021405-RA">
    <property type="protein sequence ID" value="AMEC021405-PA"/>
    <property type="gene ID" value="AMEC021405"/>
</dbReference>
<evidence type="ECO:0000313" key="4">
    <source>
        <dbReference type="EnsemblMetazoa" id="AMEC021405-PA"/>
    </source>
</evidence>
<evidence type="ECO:0000256" key="1">
    <source>
        <dbReference type="ARBA" id="ARBA00022460"/>
    </source>
</evidence>
<dbReference type="Pfam" id="PF00379">
    <property type="entry name" value="Chitin_bind_4"/>
    <property type="match status" value="1"/>
</dbReference>
<sequence>MPAQLQLQQSVLHRLIPLLVLVSIAASLPAIRPGPNTIVNINQHRTRTRETLQHTPRYEFAYGVKDPITGDHKDRWEKRDGDRVQGVYMLEEPDGTQRIVEYEADGVHGFRAVVTNVPLAKGTRTPHDTIAHSYNMLHATTKGSVLSEAPGMVSRN</sequence>
<reference evidence="4" key="2">
    <citation type="submission" date="2020-05" db="UniProtKB">
        <authorList>
            <consortium name="EnsemblMetazoa"/>
        </authorList>
    </citation>
    <scope>IDENTIFICATION</scope>
    <source>
        <strain evidence="4">CM1001059</strain>
    </source>
</reference>
<dbReference type="Proteomes" id="UP000075902">
    <property type="component" value="Unassembled WGS sequence"/>
</dbReference>
<dbReference type="VEuPathDB" id="VectorBase:AMEC021405"/>